<comment type="caution">
    <text evidence="2">The sequence shown here is derived from an EMBL/GenBank/DDBJ whole genome shotgun (WGS) entry which is preliminary data.</text>
</comment>
<name>A0AAD4HRZ5_9AGAM</name>
<evidence type="ECO:0000313" key="3">
    <source>
        <dbReference type="Proteomes" id="UP001195769"/>
    </source>
</evidence>
<proteinExistence type="predicted"/>
<dbReference type="AlphaFoldDB" id="A0AAD4HRZ5"/>
<organism evidence="2 3">
    <name type="scientific">Suillus fuscotomentosus</name>
    <dbReference type="NCBI Taxonomy" id="1912939"/>
    <lineage>
        <taxon>Eukaryota</taxon>
        <taxon>Fungi</taxon>
        <taxon>Dikarya</taxon>
        <taxon>Basidiomycota</taxon>
        <taxon>Agaricomycotina</taxon>
        <taxon>Agaricomycetes</taxon>
        <taxon>Agaricomycetidae</taxon>
        <taxon>Boletales</taxon>
        <taxon>Suillineae</taxon>
        <taxon>Suillaceae</taxon>
        <taxon>Suillus</taxon>
    </lineage>
</organism>
<protein>
    <submittedName>
        <fullName evidence="2">Uncharacterized protein</fullName>
    </submittedName>
</protein>
<dbReference type="EMBL" id="JABBWK010000004">
    <property type="protein sequence ID" value="KAG1906401.1"/>
    <property type="molecule type" value="Genomic_DNA"/>
</dbReference>
<dbReference type="RefSeq" id="XP_041231976.1">
    <property type="nucleotide sequence ID" value="XM_041360230.1"/>
</dbReference>
<feature type="region of interest" description="Disordered" evidence="1">
    <location>
        <begin position="167"/>
        <end position="191"/>
    </location>
</feature>
<dbReference type="Proteomes" id="UP001195769">
    <property type="component" value="Unassembled WGS sequence"/>
</dbReference>
<evidence type="ECO:0000313" key="2">
    <source>
        <dbReference type="EMBL" id="KAG1906401.1"/>
    </source>
</evidence>
<feature type="compositionally biased region" description="Basic and acidic residues" evidence="1">
    <location>
        <begin position="179"/>
        <end position="191"/>
    </location>
</feature>
<dbReference type="GeneID" id="64654528"/>
<accession>A0AAD4HRZ5</accession>
<reference evidence="2" key="1">
    <citation type="journal article" date="2020" name="New Phytol.">
        <title>Comparative genomics reveals dynamic genome evolution in host specialist ectomycorrhizal fungi.</title>
        <authorList>
            <person name="Lofgren L.A."/>
            <person name="Nguyen N.H."/>
            <person name="Vilgalys R."/>
            <person name="Ruytinx J."/>
            <person name="Liao H.L."/>
            <person name="Branco S."/>
            <person name="Kuo A."/>
            <person name="LaButti K."/>
            <person name="Lipzen A."/>
            <person name="Andreopoulos W."/>
            <person name="Pangilinan J."/>
            <person name="Riley R."/>
            <person name="Hundley H."/>
            <person name="Na H."/>
            <person name="Barry K."/>
            <person name="Grigoriev I.V."/>
            <person name="Stajich J.E."/>
            <person name="Kennedy P.G."/>
        </authorList>
    </citation>
    <scope>NUCLEOTIDE SEQUENCE</scope>
    <source>
        <strain evidence="2">FC203</strain>
    </source>
</reference>
<gene>
    <name evidence="2" type="ORF">F5891DRAFT_1002172</name>
</gene>
<sequence length="191" mass="20981">MLTTTTQKRTSGSSISVLSFFHPVLSARAKPYGGHHRQHGPGTRSACICVRDVMFMLYNVLACARTIWPSSGSRYDNVCCRPLFVLFSSESIHHICCRNATAPGPDVQGIVYAHALICPSQTLIFQEQASGRVFEIGGNPERILDSSIVSSAAHQVTRIRPTGQYFERGGSRNQGDCQYGKERVQDDGMEA</sequence>
<evidence type="ECO:0000256" key="1">
    <source>
        <dbReference type="SAM" id="MobiDB-lite"/>
    </source>
</evidence>
<keyword evidence="3" id="KW-1185">Reference proteome</keyword>